<evidence type="ECO:0000313" key="4">
    <source>
        <dbReference type="EMBL" id="OOQ55349.1"/>
    </source>
</evidence>
<dbReference type="GO" id="GO:0005509">
    <property type="term" value="F:calcium ion binding"/>
    <property type="evidence" value="ECO:0007669"/>
    <property type="project" value="InterPro"/>
</dbReference>
<feature type="domain" description="EF-hand" evidence="3">
    <location>
        <begin position="6"/>
        <end position="41"/>
    </location>
</feature>
<gene>
    <name evidence="4" type="ORF">AFM16_04945</name>
    <name evidence="5" type="ORF">HCX60_05150</name>
</gene>
<evidence type="ECO:0000256" key="1">
    <source>
        <dbReference type="ARBA" id="ARBA00022723"/>
    </source>
</evidence>
<dbReference type="Proteomes" id="UP000502504">
    <property type="component" value="Chromosome"/>
</dbReference>
<dbReference type="Gene3D" id="1.10.238.10">
    <property type="entry name" value="EF-hand"/>
    <property type="match status" value="1"/>
</dbReference>
<dbReference type="Pfam" id="PF13499">
    <property type="entry name" value="EF-hand_7"/>
    <property type="match status" value="1"/>
</dbReference>
<evidence type="ECO:0000313" key="7">
    <source>
        <dbReference type="Proteomes" id="UP000502504"/>
    </source>
</evidence>
<dbReference type="Pfam" id="PF13833">
    <property type="entry name" value="EF-hand_8"/>
    <property type="match status" value="1"/>
</dbReference>
<dbReference type="RefSeq" id="WP_078632600.1">
    <property type="nucleotide sequence ID" value="NZ_CM007717.1"/>
</dbReference>
<dbReference type="InterPro" id="IPR018247">
    <property type="entry name" value="EF_Hand_1_Ca_BS"/>
</dbReference>
<feature type="domain" description="EF-hand" evidence="3">
    <location>
        <begin position="98"/>
        <end position="133"/>
    </location>
</feature>
<dbReference type="SUPFAM" id="SSF47473">
    <property type="entry name" value="EF-hand"/>
    <property type="match status" value="1"/>
</dbReference>
<dbReference type="EMBL" id="CP050692">
    <property type="protein sequence ID" value="QIT42988.1"/>
    <property type="molecule type" value="Genomic_DNA"/>
</dbReference>
<evidence type="ECO:0000313" key="5">
    <source>
        <dbReference type="EMBL" id="QIT42988.1"/>
    </source>
</evidence>
<evidence type="ECO:0000259" key="3">
    <source>
        <dbReference type="PROSITE" id="PS50222"/>
    </source>
</evidence>
<feature type="domain" description="EF-hand" evidence="3">
    <location>
        <begin position="140"/>
        <end position="167"/>
    </location>
</feature>
<dbReference type="PROSITE" id="PS50222">
    <property type="entry name" value="EF_HAND_2"/>
    <property type="match status" value="4"/>
</dbReference>
<dbReference type="PROSITE" id="PS00018">
    <property type="entry name" value="EF_HAND_1"/>
    <property type="match status" value="4"/>
</dbReference>
<dbReference type="EMBL" id="LHQL01000001">
    <property type="protein sequence ID" value="OOQ55349.1"/>
    <property type="molecule type" value="Genomic_DNA"/>
</dbReference>
<dbReference type="SMART" id="SM00054">
    <property type="entry name" value="EFh"/>
    <property type="match status" value="4"/>
</dbReference>
<dbReference type="AlphaFoldDB" id="A0AAE6Y4L0"/>
<dbReference type="CDD" id="cd00051">
    <property type="entry name" value="EFh"/>
    <property type="match status" value="1"/>
</dbReference>
<dbReference type="PANTHER" id="PTHR10891">
    <property type="entry name" value="EF-HAND CALCIUM-BINDING DOMAIN CONTAINING PROTEIN"/>
    <property type="match status" value="1"/>
</dbReference>
<dbReference type="InterPro" id="IPR011992">
    <property type="entry name" value="EF-hand-dom_pair"/>
</dbReference>
<evidence type="ECO:0000256" key="2">
    <source>
        <dbReference type="ARBA" id="ARBA00022737"/>
    </source>
</evidence>
<dbReference type="InterPro" id="IPR039647">
    <property type="entry name" value="EF_hand_pair_protein_CML-like"/>
</dbReference>
<dbReference type="Proteomes" id="UP000190306">
    <property type="component" value="Chromosome"/>
</dbReference>
<sequence>MPAAAAMSEKFDSLFAWFDQDGDGQLSGADFQATAAVFSRTARPGDDANVKAIHEAFGQWWDLLVEHADTDGDGLVSREEFRVVMQDSVTAPAHFESAVMRIADAVMDAFDTNGDGVLSLEEYVRLYDTLGVPREVSAPAFARIDLNGDGVVSHAEYRKAIVEFYLSTDPSAPGNYLLGPL</sequence>
<protein>
    <submittedName>
        <fullName evidence="5">Calcium-binding protein</fullName>
    </submittedName>
</protein>
<reference evidence="4 6" key="1">
    <citation type="submission" date="2015-07" db="EMBL/GenBank/DDBJ databases">
        <title>Draft Genome Sequence of Streptomyces antibioticus, IMRU 3720 reveals insights in the evolution of actinomycin biosynthetic gene clusters in Streptomyces.</title>
        <authorList>
            <person name="Crnovcic I."/>
            <person name="Ruckert C."/>
            <person name="Kalinowksi J."/>
            <person name="Keller U."/>
        </authorList>
    </citation>
    <scope>NUCLEOTIDE SEQUENCE [LARGE SCALE GENOMIC DNA]</scope>
    <source>
        <strain evidence="4 6">DSM 41481</strain>
    </source>
</reference>
<dbReference type="InterPro" id="IPR002048">
    <property type="entry name" value="EF_hand_dom"/>
</dbReference>
<name>A0AAE6Y4L0_STRAT</name>
<keyword evidence="1" id="KW-0479">Metal-binding</keyword>
<proteinExistence type="predicted"/>
<accession>A0AAE6Y4L0</accession>
<keyword evidence="2" id="KW-0677">Repeat</keyword>
<evidence type="ECO:0000313" key="6">
    <source>
        <dbReference type="Proteomes" id="UP000190306"/>
    </source>
</evidence>
<feature type="domain" description="EF-hand" evidence="3">
    <location>
        <begin position="56"/>
        <end position="91"/>
    </location>
</feature>
<reference evidence="5 7" key="2">
    <citation type="submission" date="2020-03" db="EMBL/GenBank/DDBJ databases">
        <title>Is there a link between lipid content and antibiotic production in Streptomyces?</title>
        <authorList>
            <person name="David M."/>
            <person name="Lejeune C."/>
            <person name="Abreu S."/>
            <person name="Thibessard A."/>
            <person name="Leblond P."/>
            <person name="Chaminade P."/>
            <person name="Virolle M.-J."/>
        </authorList>
    </citation>
    <scope>NUCLEOTIDE SEQUENCE [LARGE SCALE GENOMIC DNA]</scope>
    <source>
        <strain evidence="5 7">DSM 41481</strain>
    </source>
</reference>
<organism evidence="5 7">
    <name type="scientific">Streptomyces antibioticus</name>
    <dbReference type="NCBI Taxonomy" id="1890"/>
    <lineage>
        <taxon>Bacteria</taxon>
        <taxon>Bacillati</taxon>
        <taxon>Actinomycetota</taxon>
        <taxon>Actinomycetes</taxon>
        <taxon>Kitasatosporales</taxon>
        <taxon>Streptomycetaceae</taxon>
        <taxon>Streptomyces</taxon>
    </lineage>
</organism>
<dbReference type="Pfam" id="PF13202">
    <property type="entry name" value="EF-hand_5"/>
    <property type="match status" value="1"/>
</dbReference>
<keyword evidence="6" id="KW-1185">Reference proteome</keyword>